<evidence type="ECO:0000259" key="6">
    <source>
        <dbReference type="PROSITE" id="PS00125"/>
    </source>
</evidence>
<protein>
    <recommendedName>
        <fullName evidence="4">Serine/threonine-protein phosphatase</fullName>
        <ecNumber evidence="4">3.1.3.16</ecNumber>
    </recommendedName>
</protein>
<organism evidence="7 8">
    <name type="scientific">Heterostelium pallidum (strain ATCC 26659 / Pp 5 / PN500)</name>
    <name type="common">Cellular slime mold</name>
    <name type="synonym">Polysphondylium pallidum</name>
    <dbReference type="NCBI Taxonomy" id="670386"/>
    <lineage>
        <taxon>Eukaryota</taxon>
        <taxon>Amoebozoa</taxon>
        <taxon>Evosea</taxon>
        <taxon>Eumycetozoa</taxon>
        <taxon>Dictyostelia</taxon>
        <taxon>Acytosteliales</taxon>
        <taxon>Acytosteliaceae</taxon>
        <taxon>Heterostelium</taxon>
    </lineage>
</organism>
<feature type="compositionally biased region" description="Basic and acidic residues" evidence="5">
    <location>
        <begin position="323"/>
        <end position="332"/>
    </location>
</feature>
<reference evidence="7 8" key="1">
    <citation type="journal article" date="2011" name="Genome Res.">
        <title>Phylogeny-wide analysis of social amoeba genomes highlights ancient origins for complex intercellular communication.</title>
        <authorList>
            <person name="Heidel A.J."/>
            <person name="Lawal H.M."/>
            <person name="Felder M."/>
            <person name="Schilde C."/>
            <person name="Helps N.R."/>
            <person name="Tunggal B."/>
            <person name="Rivero F."/>
            <person name="John U."/>
            <person name="Schleicher M."/>
            <person name="Eichinger L."/>
            <person name="Platzer M."/>
            <person name="Noegel A.A."/>
            <person name="Schaap P."/>
            <person name="Gloeckner G."/>
        </authorList>
    </citation>
    <scope>NUCLEOTIDE SEQUENCE [LARGE SCALE GENOMIC DNA]</scope>
    <source>
        <strain evidence="8">ATCC 26659 / Pp 5 / PN500</strain>
    </source>
</reference>
<dbReference type="GO" id="GO:0004722">
    <property type="term" value="F:protein serine/threonine phosphatase activity"/>
    <property type="evidence" value="ECO:0007669"/>
    <property type="project" value="UniProtKB-EC"/>
</dbReference>
<dbReference type="RefSeq" id="XP_020435235.1">
    <property type="nucleotide sequence ID" value="XM_020574821.1"/>
</dbReference>
<evidence type="ECO:0000256" key="5">
    <source>
        <dbReference type="SAM" id="MobiDB-lite"/>
    </source>
</evidence>
<evidence type="ECO:0000313" key="7">
    <source>
        <dbReference type="EMBL" id="EFA83118.1"/>
    </source>
</evidence>
<dbReference type="PROSITE" id="PS00125">
    <property type="entry name" value="SER_THR_PHOSPHATASE"/>
    <property type="match status" value="1"/>
</dbReference>
<proteinExistence type="inferred from homology"/>
<dbReference type="AlphaFoldDB" id="D3B5H0"/>
<keyword evidence="8" id="KW-1185">Reference proteome</keyword>
<dbReference type="Gene3D" id="3.60.21.10">
    <property type="match status" value="1"/>
</dbReference>
<dbReference type="GeneID" id="31359395"/>
<dbReference type="SUPFAM" id="SSF56300">
    <property type="entry name" value="Metallo-dependent phosphatases"/>
    <property type="match status" value="1"/>
</dbReference>
<evidence type="ECO:0000256" key="4">
    <source>
        <dbReference type="RuleBase" id="RU004273"/>
    </source>
</evidence>
<dbReference type="InterPro" id="IPR006186">
    <property type="entry name" value="Ser/Thr-sp_prot-phosphatase"/>
</dbReference>
<dbReference type="Pfam" id="PF00149">
    <property type="entry name" value="Metallophos"/>
    <property type="match status" value="1"/>
</dbReference>
<gene>
    <name evidence="7" type="ORF">PPL_03908</name>
</gene>
<dbReference type="EMBL" id="ADBJ01000017">
    <property type="protein sequence ID" value="EFA83118.1"/>
    <property type="molecule type" value="Genomic_DNA"/>
</dbReference>
<sequence length="332" mass="38215">MTVIIITYRIVVDYFKSFIVDIKMSLNLDHCIEKLQKCEILSETTVKEITDRMKEILINEANVQSIRAPVTVVGDVHGQFYDVLEIFKIGGKCPDTNYLFLGDYVDRGYHSVETITLLSCLKLRYPSRVTLLRGNHESRQITQVYGFYGECMRKYGNANVWKYFTEMFDYLPVAAIIEDNIYCVHGGLSPSAPSIDQIRVLDRFQEVPHEGPLADLMWSDPDPDRDGFVESQRGAGYTFGQDTVAKFLQINKMHHILRAHQMCMDGYQVLFKRTLSTIWSAPNYSYRCGNMASILEINESSEHYFNTYSAAPESLHNKPQQDTTKELPDYFL</sequence>
<dbReference type="InterPro" id="IPR047129">
    <property type="entry name" value="PPA2-like"/>
</dbReference>
<keyword evidence="1" id="KW-0479">Metal-binding</keyword>
<dbReference type="Proteomes" id="UP000001396">
    <property type="component" value="Unassembled WGS sequence"/>
</dbReference>
<dbReference type="InParanoid" id="D3B5H0"/>
<evidence type="ECO:0000256" key="2">
    <source>
        <dbReference type="ARBA" id="ARBA00022801"/>
    </source>
</evidence>
<keyword evidence="2 4" id="KW-0378">Hydrolase</keyword>
<dbReference type="EC" id="3.1.3.16" evidence="4"/>
<dbReference type="PANTHER" id="PTHR45619">
    <property type="entry name" value="SERINE/THREONINE-PROTEIN PHOSPHATASE PP2A-RELATED"/>
    <property type="match status" value="1"/>
</dbReference>
<accession>D3B5H0</accession>
<comment type="catalytic activity">
    <reaction evidence="4">
        <text>O-phospho-L-threonyl-[protein] + H2O = L-threonyl-[protein] + phosphate</text>
        <dbReference type="Rhea" id="RHEA:47004"/>
        <dbReference type="Rhea" id="RHEA-COMP:11060"/>
        <dbReference type="Rhea" id="RHEA-COMP:11605"/>
        <dbReference type="ChEBI" id="CHEBI:15377"/>
        <dbReference type="ChEBI" id="CHEBI:30013"/>
        <dbReference type="ChEBI" id="CHEBI:43474"/>
        <dbReference type="ChEBI" id="CHEBI:61977"/>
        <dbReference type="EC" id="3.1.3.16"/>
    </reaction>
</comment>
<dbReference type="InterPro" id="IPR029052">
    <property type="entry name" value="Metallo-depent_PP-like"/>
</dbReference>
<feature type="domain" description="Serine/threonine specific protein phosphatases" evidence="6">
    <location>
        <begin position="132"/>
        <end position="137"/>
    </location>
</feature>
<evidence type="ECO:0000313" key="8">
    <source>
        <dbReference type="Proteomes" id="UP000001396"/>
    </source>
</evidence>
<dbReference type="CDD" id="cd07415">
    <property type="entry name" value="MPP_PP2A_PP4_PP6"/>
    <property type="match status" value="1"/>
</dbReference>
<dbReference type="GO" id="GO:0046872">
    <property type="term" value="F:metal ion binding"/>
    <property type="evidence" value="ECO:0007669"/>
    <property type="project" value="UniProtKB-KW"/>
</dbReference>
<keyword evidence="3" id="KW-0464">Manganese</keyword>
<evidence type="ECO:0000256" key="3">
    <source>
        <dbReference type="ARBA" id="ARBA00023211"/>
    </source>
</evidence>
<evidence type="ECO:0000256" key="1">
    <source>
        <dbReference type="ARBA" id="ARBA00022723"/>
    </source>
</evidence>
<dbReference type="STRING" id="670386.D3B5H0"/>
<comment type="similarity">
    <text evidence="4">Belongs to the PPP phosphatase family.</text>
</comment>
<name>D3B5H0_HETP5</name>
<comment type="caution">
    <text evidence="7">The sequence shown here is derived from an EMBL/GenBank/DDBJ whole genome shotgun (WGS) entry which is preliminary data.</text>
</comment>
<dbReference type="PRINTS" id="PR00114">
    <property type="entry name" value="STPHPHTASE"/>
</dbReference>
<dbReference type="SMART" id="SM00156">
    <property type="entry name" value="PP2Ac"/>
    <property type="match status" value="1"/>
</dbReference>
<dbReference type="InterPro" id="IPR004843">
    <property type="entry name" value="Calcineurin-like_PHP"/>
</dbReference>
<dbReference type="OMA" id="QRGAGYT"/>
<feature type="region of interest" description="Disordered" evidence="5">
    <location>
        <begin position="313"/>
        <end position="332"/>
    </location>
</feature>